<dbReference type="PRINTS" id="PR00080">
    <property type="entry name" value="SDRFAMILY"/>
</dbReference>
<dbReference type="AlphaFoldDB" id="A0A2H1CKS8"/>
<dbReference type="PRINTS" id="PR00081">
    <property type="entry name" value="GDHRDH"/>
</dbReference>
<gene>
    <name evidence="6" type="ORF">D915_003045</name>
</gene>
<dbReference type="PANTHER" id="PTHR43899">
    <property type="entry name" value="RH59310P"/>
    <property type="match status" value="1"/>
</dbReference>
<dbReference type="InterPro" id="IPR020904">
    <property type="entry name" value="Sc_DH/Rdtase_CS"/>
</dbReference>
<dbReference type="Proteomes" id="UP000230066">
    <property type="component" value="Unassembled WGS sequence"/>
</dbReference>
<dbReference type="SUPFAM" id="SSF51735">
    <property type="entry name" value="NAD(P)-binding Rossmann-fold domains"/>
    <property type="match status" value="1"/>
</dbReference>
<dbReference type="CDD" id="cd05356">
    <property type="entry name" value="17beta-HSD1_like_SDR_c"/>
    <property type="match status" value="1"/>
</dbReference>
<comment type="caution">
    <text evidence="6">The sequence shown here is derived from an EMBL/GenBank/DDBJ whole genome shotgun (WGS) entry which is preliminary data.</text>
</comment>
<protein>
    <submittedName>
        <fullName evidence="6">Estradiol 17-beta-dehydrogenase</fullName>
    </submittedName>
</protein>
<dbReference type="PROSITE" id="PS00061">
    <property type="entry name" value="ADH_SHORT"/>
    <property type="match status" value="1"/>
</dbReference>
<keyword evidence="7" id="KW-1185">Reference proteome</keyword>
<comment type="subcellular location">
    <subcellularLocation>
        <location evidence="1">Endoplasmic reticulum</location>
    </subcellularLocation>
</comment>
<dbReference type="InterPro" id="IPR036291">
    <property type="entry name" value="NAD(P)-bd_dom_sf"/>
</dbReference>
<dbReference type="Pfam" id="PF00106">
    <property type="entry name" value="adh_short"/>
    <property type="match status" value="1"/>
</dbReference>
<evidence type="ECO:0000313" key="6">
    <source>
        <dbReference type="EMBL" id="THD26239.1"/>
    </source>
</evidence>
<dbReference type="PIRSF" id="PIRSF000126">
    <property type="entry name" value="11-beta-HSD1"/>
    <property type="match status" value="1"/>
</dbReference>
<dbReference type="GO" id="GO:0005783">
    <property type="term" value="C:endoplasmic reticulum"/>
    <property type="evidence" value="ECO:0007669"/>
    <property type="project" value="UniProtKB-SubCell"/>
</dbReference>
<evidence type="ECO:0000256" key="2">
    <source>
        <dbReference type="ARBA" id="ARBA00006484"/>
    </source>
</evidence>
<evidence type="ECO:0000313" key="7">
    <source>
        <dbReference type="Proteomes" id="UP000230066"/>
    </source>
</evidence>
<name>A0A2H1CKS8_FASHE</name>
<dbReference type="Gene3D" id="3.40.50.720">
    <property type="entry name" value="NAD(P)-binding Rossmann-like Domain"/>
    <property type="match status" value="1"/>
</dbReference>
<organism evidence="6 7">
    <name type="scientific">Fasciola hepatica</name>
    <name type="common">Liver fluke</name>
    <dbReference type="NCBI Taxonomy" id="6192"/>
    <lineage>
        <taxon>Eukaryota</taxon>
        <taxon>Metazoa</taxon>
        <taxon>Spiralia</taxon>
        <taxon>Lophotrochozoa</taxon>
        <taxon>Platyhelminthes</taxon>
        <taxon>Trematoda</taxon>
        <taxon>Digenea</taxon>
        <taxon>Plagiorchiida</taxon>
        <taxon>Echinostomata</taxon>
        <taxon>Echinostomatoidea</taxon>
        <taxon>Fasciolidae</taxon>
        <taxon>Fasciola</taxon>
    </lineage>
</organism>
<dbReference type="PANTHER" id="PTHR43899:SF13">
    <property type="entry name" value="RH59310P"/>
    <property type="match status" value="1"/>
</dbReference>
<comment type="similarity">
    <text evidence="2 5">Belongs to the short-chain dehydrogenases/reductases (SDR) family.</text>
</comment>
<dbReference type="GO" id="GO:0016491">
    <property type="term" value="F:oxidoreductase activity"/>
    <property type="evidence" value="ECO:0007669"/>
    <property type="project" value="UniProtKB-KW"/>
</dbReference>
<dbReference type="EMBL" id="JXXN02000810">
    <property type="protein sequence ID" value="THD26239.1"/>
    <property type="molecule type" value="Genomic_DNA"/>
</dbReference>
<keyword evidence="4" id="KW-0560">Oxidoreductase</keyword>
<evidence type="ECO:0000256" key="1">
    <source>
        <dbReference type="ARBA" id="ARBA00004240"/>
    </source>
</evidence>
<dbReference type="InterPro" id="IPR051019">
    <property type="entry name" value="VLCFA-Steroid_DH"/>
</dbReference>
<evidence type="ECO:0000256" key="4">
    <source>
        <dbReference type="ARBA" id="ARBA00023002"/>
    </source>
</evidence>
<evidence type="ECO:0000256" key="3">
    <source>
        <dbReference type="ARBA" id="ARBA00022857"/>
    </source>
</evidence>
<evidence type="ECO:0000256" key="5">
    <source>
        <dbReference type="RuleBase" id="RU000363"/>
    </source>
</evidence>
<keyword evidence="3" id="KW-0521">NADP</keyword>
<accession>A0A2H1CKS8</accession>
<proteinExistence type="inferred from homology"/>
<reference evidence="6" key="1">
    <citation type="submission" date="2019-03" db="EMBL/GenBank/DDBJ databases">
        <title>Improved annotation for the trematode Fasciola hepatica.</title>
        <authorList>
            <person name="Choi Y.-J."/>
            <person name="Martin J."/>
            <person name="Mitreva M."/>
        </authorList>
    </citation>
    <scope>NUCLEOTIDE SEQUENCE [LARGE SCALE GENOMIC DNA]</scope>
</reference>
<dbReference type="FunFam" id="3.40.50.720:FF:000137">
    <property type="entry name" value="Hydroxysteroid (17-beta) dehydrogenase 3"/>
    <property type="match status" value="1"/>
</dbReference>
<sequence length="303" mass="33523">MLLEIIAAVILCKLLFPLARFLFVYTVGKKFFSCRKQLRDAGEWAIVTGASTGIGKAYASELAKDGLKLFLLGNQEQELSDTARELAEKFGVETKIMVADFTRDDIYEGIETAVKSLSSIACLVNNVGIFYPQSLEPWPESSMVSFEFVRRIAWCNMVSTATMTRIVLPKMLVQHSPGSAIINLSSVSAFFPMPYFSLYASTKAFVLAFSEALRNELLDTPIVIQAVCPSVVATGMTQVKPTRSAPSPETFAKSALDLLGVESVTSGYIYHVFKHMILTNVSANVIKKRTLEVVQKRYKLRSD</sequence>
<dbReference type="InterPro" id="IPR002347">
    <property type="entry name" value="SDR_fam"/>
</dbReference>